<gene>
    <name evidence="2" type="ORF">HIM_06674</name>
</gene>
<dbReference type="EMBL" id="KQ030530">
    <property type="protein sequence ID" value="KJZ74006.1"/>
    <property type="molecule type" value="Genomic_DNA"/>
</dbReference>
<feature type="region of interest" description="Disordered" evidence="1">
    <location>
        <begin position="817"/>
        <end position="889"/>
    </location>
</feature>
<dbReference type="OrthoDB" id="3439539at2759"/>
<feature type="compositionally biased region" description="Low complexity" evidence="1">
    <location>
        <begin position="868"/>
        <end position="889"/>
    </location>
</feature>
<evidence type="ECO:0000313" key="3">
    <source>
        <dbReference type="Proteomes" id="UP000054481"/>
    </source>
</evidence>
<evidence type="ECO:0000256" key="1">
    <source>
        <dbReference type="SAM" id="MobiDB-lite"/>
    </source>
</evidence>
<sequence length="1164" mass="125881">MAEICIAASPGLCRHRSSPGHLHPLPGLGRSYLGADHDDHAHLPRQRQCSGGQSQLSRDGAGARGACCDSHVSGAGPSPRPPGGYDNDVDDDGQAIGKGRRRPLRTLTAPGRCCGRDDESLLPLQSPTTTTTTTIPGQGDDFPTQDLFCEALQRQLSALLSPYRCLTLQRRCLCGHARLDDPSGPDDLRIRRRRTSPEQRREIIREHQWKKQLRNKAASQAAMHGLPPGWQADHDGHRWFYRYRPTGHVQYRFPSAGDEFPEYVDARAPAPALDPEERRESQQQVRRQIAGRLFQDPDAGLPKPRMVATVERPVSLVWRADGGDDGEQVRVRRERENQRPDSGQYTAALRRHDAARMTSEKQGAVSTLTSVSPDSSGVASPHFFHHDVVKAVSRQPVPPPLSLSYDIVDRTRSHDTAYELPVNVSPQRPAFDPVGIVAEMPTDYTPASRFEAHPPPAEMAGSSVPGPLNTKTSTFLAELPGKTSPLERKPPVVIGPSRWSEDQQRAQQQAGKADRQHEYHPYVPGVIPNTHSTDRQRNCVASLQREVSLMMGVNSGTPPAEASNAVAGGLSGARTEMSRKPVNPAGLSALKNSGVLEHLAASHTQGNGTKQPAFPVALQPASGRVPLPECGQPMAHMTKHNPYSSGTESKQPASSDKVAEAKPCALVSIDVSPLQSRSGSMSSGNVMRTPSPMETSRSGSLNASLAQRMNGDVNAAPGLNETLSSILGGGPLHRRHPGPAVPKKIPLEPSDFAPPPANIASQGWSDKIYNQPGELIAQPKEKVNAPRYPVTEYPVGFQVTSNKVLYRAFAPSEAVSVPGAWPTQEQSDFRDEDSTLDMPHWQPPTEAITRERASSGSRVEKATEAVVSASRSATPRTRSSSIKHSSLELSPAAQKAILQVLTPSPSTSFRRRNSGASVKRDLPQQTPTQPAEFPKQEQTKESKMEVKSDLKPSEETPTPMSLHQLKKQAMPNSLGSYPINKSEPHLPSSVSVPVMDDTLATEKDKKWNKWFKGSKGHKGQSESAPKEIEEPAGLGITNHMPSPPPISLHNRQPGRKQDQRVESSPLPRPRTGHAGASPLAGTARASGALSAKGPARTHGRSVSDSTGAYTTMPGPKAPRAPSQLPRRSALPRLVNTSRPAASQNQKGMPVLVITSPTVATRDEK</sequence>
<evidence type="ECO:0000313" key="2">
    <source>
        <dbReference type="EMBL" id="KJZ74006.1"/>
    </source>
</evidence>
<proteinExistence type="predicted"/>
<dbReference type="AlphaFoldDB" id="A0A0F7ZIU6"/>
<feature type="region of interest" description="Disordered" evidence="1">
    <location>
        <begin position="116"/>
        <end position="139"/>
    </location>
</feature>
<evidence type="ECO:0008006" key="4">
    <source>
        <dbReference type="Google" id="ProtNLM"/>
    </source>
</evidence>
<feature type="region of interest" description="Disordered" evidence="1">
    <location>
        <begin position="1010"/>
        <end position="1164"/>
    </location>
</feature>
<feature type="region of interest" description="Disordered" evidence="1">
    <location>
        <begin position="33"/>
        <end position="102"/>
    </location>
</feature>
<feature type="compositionally biased region" description="Basic and acidic residues" evidence="1">
    <location>
        <begin position="327"/>
        <end position="339"/>
    </location>
</feature>
<feature type="region of interest" description="Disordered" evidence="1">
    <location>
        <begin position="673"/>
        <end position="698"/>
    </location>
</feature>
<feature type="region of interest" description="Disordered" evidence="1">
    <location>
        <begin position="496"/>
        <end position="535"/>
    </location>
</feature>
<protein>
    <recommendedName>
        <fullName evidence="4">WW domain-containing protein</fullName>
    </recommendedName>
</protein>
<feature type="compositionally biased region" description="Basic and acidic residues" evidence="1">
    <location>
        <begin position="934"/>
        <end position="954"/>
    </location>
</feature>
<feature type="region of interest" description="Disordered" evidence="1">
    <location>
        <begin position="901"/>
        <end position="992"/>
    </location>
</feature>
<feature type="compositionally biased region" description="Polar residues" evidence="1">
    <location>
        <begin position="47"/>
        <end position="57"/>
    </location>
</feature>
<feature type="region of interest" description="Disordered" evidence="1">
    <location>
        <begin position="319"/>
        <end position="346"/>
    </location>
</feature>
<reference evidence="2 3" key="1">
    <citation type="journal article" date="2014" name="Genome Biol. Evol.">
        <title>Comparative genomics and transcriptomics analyses reveal divergent lifestyle features of nematode endoparasitic fungus Hirsutella minnesotensis.</title>
        <authorList>
            <person name="Lai Y."/>
            <person name="Liu K."/>
            <person name="Zhang X."/>
            <person name="Zhang X."/>
            <person name="Li K."/>
            <person name="Wang N."/>
            <person name="Shu C."/>
            <person name="Wu Y."/>
            <person name="Wang C."/>
            <person name="Bushley K.E."/>
            <person name="Xiang M."/>
            <person name="Liu X."/>
        </authorList>
    </citation>
    <scope>NUCLEOTIDE SEQUENCE [LARGE SCALE GENOMIC DNA]</scope>
    <source>
        <strain evidence="2 3">3608</strain>
    </source>
</reference>
<name>A0A0F7ZIU6_9HYPO</name>
<organism evidence="2 3">
    <name type="scientific">Hirsutella minnesotensis 3608</name>
    <dbReference type="NCBI Taxonomy" id="1043627"/>
    <lineage>
        <taxon>Eukaryota</taxon>
        <taxon>Fungi</taxon>
        <taxon>Dikarya</taxon>
        <taxon>Ascomycota</taxon>
        <taxon>Pezizomycotina</taxon>
        <taxon>Sordariomycetes</taxon>
        <taxon>Hypocreomycetidae</taxon>
        <taxon>Hypocreales</taxon>
        <taxon>Ophiocordycipitaceae</taxon>
        <taxon>Hirsutella</taxon>
    </lineage>
</organism>
<accession>A0A0F7ZIU6</accession>
<feature type="compositionally biased region" description="Polar residues" evidence="1">
    <location>
        <begin position="1100"/>
        <end position="1109"/>
    </location>
</feature>
<feature type="region of interest" description="Disordered" evidence="1">
    <location>
        <begin position="636"/>
        <end position="656"/>
    </location>
</feature>
<dbReference type="Proteomes" id="UP000054481">
    <property type="component" value="Unassembled WGS sequence"/>
</dbReference>
<feature type="compositionally biased region" description="Basic and acidic residues" evidence="1">
    <location>
        <begin position="848"/>
        <end position="863"/>
    </location>
</feature>
<feature type="compositionally biased region" description="Polar residues" evidence="1">
    <location>
        <begin position="641"/>
        <end position="654"/>
    </location>
</feature>
<feature type="compositionally biased region" description="Polar residues" evidence="1">
    <location>
        <begin position="1134"/>
        <end position="1146"/>
    </location>
</feature>
<keyword evidence="3" id="KW-1185">Reference proteome</keyword>